<evidence type="ECO:0000259" key="2">
    <source>
        <dbReference type="PROSITE" id="PS51782"/>
    </source>
</evidence>
<dbReference type="AlphaFoldDB" id="S8CHK8"/>
<dbReference type="PROSITE" id="PS51782">
    <property type="entry name" value="LYSM"/>
    <property type="match status" value="1"/>
</dbReference>
<organism evidence="3 4">
    <name type="scientific">Genlisea aurea</name>
    <dbReference type="NCBI Taxonomy" id="192259"/>
    <lineage>
        <taxon>Eukaryota</taxon>
        <taxon>Viridiplantae</taxon>
        <taxon>Streptophyta</taxon>
        <taxon>Embryophyta</taxon>
        <taxon>Tracheophyta</taxon>
        <taxon>Spermatophyta</taxon>
        <taxon>Magnoliopsida</taxon>
        <taxon>eudicotyledons</taxon>
        <taxon>Gunneridae</taxon>
        <taxon>Pentapetalae</taxon>
        <taxon>asterids</taxon>
        <taxon>lamiids</taxon>
        <taxon>Lamiales</taxon>
        <taxon>Lentibulariaceae</taxon>
        <taxon>Genlisea</taxon>
    </lineage>
</organism>
<sequence length="272" mass="29304">MDFLSSPSRSPPISSPQSCELGFGINNGNECILHPVSWFDTLAGVAVRYGVEVADIKKLNGLSTDFQMFALNTLQIPLSGSHPPSHSTCSRLDPPSWVIKMWFITRKIGCRRSSCGQSRQLQLQNDLLESLKSASSSSSSETKVSSTASTLRGGYYGHDEAANGSPFSSRHRKSRSVATGLTSASGSLRECLLLSEGGESSSSSSTSSENWFEKLFSKRRQKSDSDFASYYRPPEELMINEEANGGSTVSTITGKGLLALRPKSSSIPTNLG</sequence>
<dbReference type="CDD" id="cd00118">
    <property type="entry name" value="LysM"/>
    <property type="match status" value="1"/>
</dbReference>
<keyword evidence="4" id="KW-1185">Reference proteome</keyword>
<gene>
    <name evidence="3" type="ORF">M569_10725</name>
</gene>
<dbReference type="PANTHER" id="PTHR20932">
    <property type="entry name" value="LYSM AND PUTATIVE PEPTIDOGLYCAN-BINDING DOMAIN-CONTAINING PROTEIN"/>
    <property type="match status" value="1"/>
</dbReference>
<dbReference type="PANTHER" id="PTHR20932:SF55">
    <property type="entry name" value="LYSM DOMAIN-CONTAINING PROTEIN"/>
    <property type="match status" value="1"/>
</dbReference>
<protein>
    <recommendedName>
        <fullName evidence="2">LysM domain-containing protein</fullName>
    </recommendedName>
</protein>
<dbReference type="Pfam" id="PF01476">
    <property type="entry name" value="LysM"/>
    <property type="match status" value="1"/>
</dbReference>
<dbReference type="Proteomes" id="UP000015453">
    <property type="component" value="Unassembled WGS sequence"/>
</dbReference>
<evidence type="ECO:0000256" key="1">
    <source>
        <dbReference type="SAM" id="MobiDB-lite"/>
    </source>
</evidence>
<evidence type="ECO:0000313" key="4">
    <source>
        <dbReference type="Proteomes" id="UP000015453"/>
    </source>
</evidence>
<dbReference type="OrthoDB" id="538216at2759"/>
<dbReference type="InterPro" id="IPR018392">
    <property type="entry name" value="LysM"/>
</dbReference>
<dbReference type="InterPro" id="IPR045030">
    <property type="entry name" value="LYSM1-4"/>
</dbReference>
<name>S8CHK8_9LAMI</name>
<accession>S8CHK8</accession>
<feature type="region of interest" description="Disordered" evidence="1">
    <location>
        <begin position="161"/>
        <end position="181"/>
    </location>
</feature>
<feature type="domain" description="LysM" evidence="2">
    <location>
        <begin position="32"/>
        <end position="76"/>
    </location>
</feature>
<dbReference type="InterPro" id="IPR036779">
    <property type="entry name" value="LysM_dom_sf"/>
</dbReference>
<reference evidence="3 4" key="1">
    <citation type="journal article" date="2013" name="BMC Genomics">
        <title>The miniature genome of a carnivorous plant Genlisea aurea contains a low number of genes and short non-coding sequences.</title>
        <authorList>
            <person name="Leushkin E.V."/>
            <person name="Sutormin R.A."/>
            <person name="Nabieva E.R."/>
            <person name="Penin A.A."/>
            <person name="Kondrashov A.S."/>
            <person name="Logacheva M.D."/>
        </authorList>
    </citation>
    <scope>NUCLEOTIDE SEQUENCE [LARGE SCALE GENOMIC DNA]</scope>
</reference>
<evidence type="ECO:0000313" key="3">
    <source>
        <dbReference type="EMBL" id="EPS64056.1"/>
    </source>
</evidence>
<proteinExistence type="predicted"/>
<comment type="caution">
    <text evidence="3">The sequence shown here is derived from an EMBL/GenBank/DDBJ whole genome shotgun (WGS) entry which is preliminary data.</text>
</comment>
<dbReference type="Gene3D" id="3.10.350.10">
    <property type="entry name" value="LysM domain"/>
    <property type="match status" value="1"/>
</dbReference>
<dbReference type="EMBL" id="AUSU01005061">
    <property type="protein sequence ID" value="EPS64056.1"/>
    <property type="molecule type" value="Genomic_DNA"/>
</dbReference>